<dbReference type="SUPFAM" id="SSF46785">
    <property type="entry name" value="Winged helix' DNA-binding domain"/>
    <property type="match status" value="1"/>
</dbReference>
<dbReference type="InterPro" id="IPR000524">
    <property type="entry name" value="Tscrpt_reg_HTH_GntR"/>
</dbReference>
<dbReference type="SUPFAM" id="SSF48008">
    <property type="entry name" value="GntR ligand-binding domain-like"/>
    <property type="match status" value="1"/>
</dbReference>
<evidence type="ECO:0000256" key="2">
    <source>
        <dbReference type="ARBA" id="ARBA00023125"/>
    </source>
</evidence>
<evidence type="ECO:0000259" key="4">
    <source>
        <dbReference type="PROSITE" id="PS50949"/>
    </source>
</evidence>
<dbReference type="PANTHER" id="PTHR43537">
    <property type="entry name" value="TRANSCRIPTIONAL REGULATOR, GNTR FAMILY"/>
    <property type="match status" value="1"/>
</dbReference>
<organism evidence="5 6">
    <name type="scientific">Rossellomorea aquimaris</name>
    <dbReference type="NCBI Taxonomy" id="189382"/>
    <lineage>
        <taxon>Bacteria</taxon>
        <taxon>Bacillati</taxon>
        <taxon>Bacillota</taxon>
        <taxon>Bacilli</taxon>
        <taxon>Bacillales</taxon>
        <taxon>Bacillaceae</taxon>
        <taxon>Rossellomorea</taxon>
    </lineage>
</organism>
<dbReference type="PANTHER" id="PTHR43537:SF5">
    <property type="entry name" value="UXU OPERON TRANSCRIPTIONAL REGULATOR"/>
    <property type="match status" value="1"/>
</dbReference>
<dbReference type="GO" id="GO:0003677">
    <property type="term" value="F:DNA binding"/>
    <property type="evidence" value="ECO:0007669"/>
    <property type="project" value="UniProtKB-KW"/>
</dbReference>
<evidence type="ECO:0000256" key="3">
    <source>
        <dbReference type="ARBA" id="ARBA00023163"/>
    </source>
</evidence>
<name>A0A1J6VX07_9BACI</name>
<dbReference type="Pfam" id="PF07729">
    <property type="entry name" value="FCD"/>
    <property type="match status" value="1"/>
</dbReference>
<dbReference type="InterPro" id="IPR036390">
    <property type="entry name" value="WH_DNA-bd_sf"/>
</dbReference>
<dbReference type="Gene3D" id="1.20.120.530">
    <property type="entry name" value="GntR ligand-binding domain-like"/>
    <property type="match status" value="1"/>
</dbReference>
<dbReference type="GO" id="GO:0003700">
    <property type="term" value="F:DNA-binding transcription factor activity"/>
    <property type="evidence" value="ECO:0007669"/>
    <property type="project" value="InterPro"/>
</dbReference>
<sequence>MPRVIKKETLAEQAFNLIKKDIISGKLAPGEELPEKKLAQEFGISRTPVREALTRLAGEGLVEVSDQKIATVASFTEEDAMHFMEIRTLLEVYNLEATFPMNREVLEGIRENLDAQLAAIGAGSYEKFIDLDREFHLLLAGSNPNPKLRALIHSVNTGVNRAFLVLSHTLQLSAREAYEEHTRIVNALESGAIEEAKREMTGHMKNIVRRMKGYYLEEETK</sequence>
<evidence type="ECO:0000256" key="1">
    <source>
        <dbReference type="ARBA" id="ARBA00023015"/>
    </source>
</evidence>
<protein>
    <recommendedName>
        <fullName evidence="4">HTH gntR-type domain-containing protein</fullName>
    </recommendedName>
</protein>
<keyword evidence="2" id="KW-0238">DNA-binding</keyword>
<dbReference type="Pfam" id="PF00392">
    <property type="entry name" value="GntR"/>
    <property type="match status" value="1"/>
</dbReference>
<dbReference type="SMART" id="SM00345">
    <property type="entry name" value="HTH_GNTR"/>
    <property type="match status" value="1"/>
</dbReference>
<dbReference type="PROSITE" id="PS50949">
    <property type="entry name" value="HTH_GNTR"/>
    <property type="match status" value="1"/>
</dbReference>
<evidence type="ECO:0000313" key="6">
    <source>
        <dbReference type="Proteomes" id="UP000182062"/>
    </source>
</evidence>
<dbReference type="Gene3D" id="1.10.10.10">
    <property type="entry name" value="Winged helix-like DNA-binding domain superfamily/Winged helix DNA-binding domain"/>
    <property type="match status" value="1"/>
</dbReference>
<keyword evidence="6" id="KW-1185">Reference proteome</keyword>
<dbReference type="EMBL" id="MINN01000117">
    <property type="protein sequence ID" value="OIU69805.1"/>
    <property type="molecule type" value="Genomic_DNA"/>
</dbReference>
<comment type="caution">
    <text evidence="5">The sequence shown here is derived from an EMBL/GenBank/DDBJ whole genome shotgun (WGS) entry which is preliminary data.</text>
</comment>
<keyword evidence="3" id="KW-0804">Transcription</keyword>
<dbReference type="OrthoDB" id="9781630at2"/>
<dbReference type="PRINTS" id="PR00035">
    <property type="entry name" value="HTHGNTR"/>
</dbReference>
<gene>
    <name evidence="5" type="ORF">BHE18_02535</name>
</gene>
<accession>A0A1J6VX07</accession>
<reference evidence="5 6" key="1">
    <citation type="submission" date="2016-09" db="EMBL/GenBank/DDBJ databases">
        <title>Bacillus aquimaris SAMM genome sequence reveals colonization and biosurfactant production capacities.</title>
        <authorList>
            <person name="Waghmode S.R."/>
            <person name="Suryavanshi M.V."/>
        </authorList>
    </citation>
    <scope>NUCLEOTIDE SEQUENCE [LARGE SCALE GENOMIC DNA]</scope>
    <source>
        <strain evidence="5 6">SAMM</strain>
    </source>
</reference>
<feature type="domain" description="HTH gntR-type" evidence="4">
    <location>
        <begin position="8"/>
        <end position="75"/>
    </location>
</feature>
<dbReference type="InterPro" id="IPR008920">
    <property type="entry name" value="TF_FadR/GntR_C"/>
</dbReference>
<dbReference type="Proteomes" id="UP000182062">
    <property type="component" value="Unassembled WGS sequence"/>
</dbReference>
<evidence type="ECO:0000313" key="5">
    <source>
        <dbReference type="EMBL" id="OIU69805.1"/>
    </source>
</evidence>
<dbReference type="InterPro" id="IPR011711">
    <property type="entry name" value="GntR_C"/>
</dbReference>
<proteinExistence type="predicted"/>
<dbReference type="AlphaFoldDB" id="A0A1J6VX07"/>
<dbReference type="SMART" id="SM00895">
    <property type="entry name" value="FCD"/>
    <property type="match status" value="1"/>
</dbReference>
<dbReference type="InterPro" id="IPR036388">
    <property type="entry name" value="WH-like_DNA-bd_sf"/>
</dbReference>
<keyword evidence="1" id="KW-0805">Transcription regulation</keyword>
<dbReference type="CDD" id="cd07377">
    <property type="entry name" value="WHTH_GntR"/>
    <property type="match status" value="1"/>
</dbReference>